<dbReference type="Pfam" id="PF00135">
    <property type="entry name" value="COesterase"/>
    <property type="match status" value="1"/>
</dbReference>
<evidence type="ECO:0000313" key="5">
    <source>
        <dbReference type="EMBL" id="GGZ34947.1"/>
    </source>
</evidence>
<name>A0A918UUW9_9CAUL</name>
<feature type="chain" id="PRO_5038163423" description="Carboxylic ester hydrolase" evidence="3">
    <location>
        <begin position="27"/>
        <end position="533"/>
    </location>
</feature>
<dbReference type="EC" id="3.1.1.-" evidence="3"/>
<evidence type="ECO:0000313" key="6">
    <source>
        <dbReference type="Proteomes" id="UP000662572"/>
    </source>
</evidence>
<dbReference type="InterPro" id="IPR002018">
    <property type="entry name" value="CarbesteraseB"/>
</dbReference>
<dbReference type="InterPro" id="IPR019826">
    <property type="entry name" value="Carboxylesterase_B_AS"/>
</dbReference>
<dbReference type="InterPro" id="IPR019819">
    <property type="entry name" value="Carboxylesterase_B_CS"/>
</dbReference>
<comment type="caution">
    <text evidence="5">The sequence shown here is derived from an EMBL/GenBank/DDBJ whole genome shotgun (WGS) entry which is preliminary data.</text>
</comment>
<evidence type="ECO:0000256" key="3">
    <source>
        <dbReference type="RuleBase" id="RU361235"/>
    </source>
</evidence>
<sequence>MQLLRRHLIGGAVALGAAISSGQVQSASPTLPIVPTRFGKVRGRTERNIHVFKGIRYGADTASYRFQPPRPPQPWTGVRDAFDYGPACPQRSAKGAVSEDCLFLNIWTPALNDGAKRPVLVYLHGGAHASGDGSSPLYDGVNLATRGDVVVITLNHRLNVFGYGYFARLGAAVGDDNFDYSGNVGHLDIIQALTWVRDNIAEFGGDPSNVTLFGQSGGGGKIVGLMAMRAADGLYRQCLTMSGQHVTASAPLNATRRAEAYLKTLNLTPDQVSQLKTLPVDALVKALDTPDPIVARDKVLFAATLDFKTLYRHPFYPDAPEETAQVPLIIGNTRHETAAFMRDAMIANDTTWETLPERLGKEMLVDMSPEYVIAHYRQWYPHMTPTEVLRAAATAGRSWRPHLIQAEARGAKLTPTWMYQLDFASPLHGGRLGAYHGYDIGLIFDNIYVPEANVGTTPEQIAAAQNVADILSTLLIQFARTGDPQNVLIPDWPHYELTQRATLIVDQTPRIDNDPRAQERRLFATVPYIKPGT</sequence>
<keyword evidence="2 3" id="KW-0378">Hydrolase</keyword>
<dbReference type="Proteomes" id="UP000662572">
    <property type="component" value="Unassembled WGS sequence"/>
</dbReference>
<evidence type="ECO:0000256" key="2">
    <source>
        <dbReference type="ARBA" id="ARBA00022801"/>
    </source>
</evidence>
<keyword evidence="3" id="KW-0732">Signal</keyword>
<reference evidence="5" key="2">
    <citation type="submission" date="2020-09" db="EMBL/GenBank/DDBJ databases">
        <authorList>
            <person name="Sun Q."/>
            <person name="Kim S."/>
        </authorList>
    </citation>
    <scope>NUCLEOTIDE SEQUENCE</scope>
    <source>
        <strain evidence="5">KCTC 32296</strain>
    </source>
</reference>
<dbReference type="InterPro" id="IPR029058">
    <property type="entry name" value="AB_hydrolase_fold"/>
</dbReference>
<protein>
    <recommendedName>
        <fullName evidence="3">Carboxylic ester hydrolase</fullName>
        <ecNumber evidence="3">3.1.1.-</ecNumber>
    </recommendedName>
</protein>
<reference evidence="5" key="1">
    <citation type="journal article" date="2014" name="Int. J. Syst. Evol. Microbiol.">
        <title>Complete genome sequence of Corynebacterium casei LMG S-19264T (=DSM 44701T), isolated from a smear-ripened cheese.</title>
        <authorList>
            <consortium name="US DOE Joint Genome Institute (JGI-PGF)"/>
            <person name="Walter F."/>
            <person name="Albersmeier A."/>
            <person name="Kalinowski J."/>
            <person name="Ruckert C."/>
        </authorList>
    </citation>
    <scope>NUCLEOTIDE SEQUENCE</scope>
    <source>
        <strain evidence="5">KCTC 32296</strain>
    </source>
</reference>
<accession>A0A918UUW9</accession>
<feature type="signal peptide" evidence="3">
    <location>
        <begin position="1"/>
        <end position="26"/>
    </location>
</feature>
<dbReference type="Gene3D" id="3.40.50.1820">
    <property type="entry name" value="alpha/beta hydrolase"/>
    <property type="match status" value="1"/>
</dbReference>
<dbReference type="PROSITE" id="PS00122">
    <property type="entry name" value="CARBOXYLESTERASE_B_1"/>
    <property type="match status" value="1"/>
</dbReference>
<dbReference type="PANTHER" id="PTHR11559">
    <property type="entry name" value="CARBOXYLESTERASE"/>
    <property type="match status" value="1"/>
</dbReference>
<dbReference type="PROSITE" id="PS00941">
    <property type="entry name" value="CARBOXYLESTERASE_B_2"/>
    <property type="match status" value="1"/>
</dbReference>
<comment type="similarity">
    <text evidence="1 3">Belongs to the type-B carboxylesterase/lipase family.</text>
</comment>
<evidence type="ECO:0000259" key="4">
    <source>
        <dbReference type="Pfam" id="PF00135"/>
    </source>
</evidence>
<organism evidence="5 6">
    <name type="scientific">Asticcacaulis endophyticus</name>
    <dbReference type="NCBI Taxonomy" id="1395890"/>
    <lineage>
        <taxon>Bacteria</taxon>
        <taxon>Pseudomonadati</taxon>
        <taxon>Pseudomonadota</taxon>
        <taxon>Alphaproteobacteria</taxon>
        <taxon>Caulobacterales</taxon>
        <taxon>Caulobacteraceae</taxon>
        <taxon>Asticcacaulis</taxon>
    </lineage>
</organism>
<proteinExistence type="inferred from homology"/>
<dbReference type="EMBL" id="BMZB01000002">
    <property type="protein sequence ID" value="GGZ34947.1"/>
    <property type="molecule type" value="Genomic_DNA"/>
</dbReference>
<feature type="domain" description="Carboxylesterase type B" evidence="4">
    <location>
        <begin position="32"/>
        <end position="519"/>
    </location>
</feature>
<dbReference type="GO" id="GO:0016787">
    <property type="term" value="F:hydrolase activity"/>
    <property type="evidence" value="ECO:0007669"/>
    <property type="project" value="UniProtKB-KW"/>
</dbReference>
<gene>
    <name evidence="5" type="primary">estA1</name>
    <name evidence="5" type="ORF">GCM10011273_21790</name>
</gene>
<dbReference type="AlphaFoldDB" id="A0A918UUW9"/>
<keyword evidence="6" id="KW-1185">Reference proteome</keyword>
<dbReference type="RefSeq" id="WP_189486457.1">
    <property type="nucleotide sequence ID" value="NZ_BMZB01000002.1"/>
</dbReference>
<evidence type="ECO:0000256" key="1">
    <source>
        <dbReference type="ARBA" id="ARBA00005964"/>
    </source>
</evidence>
<dbReference type="SUPFAM" id="SSF53474">
    <property type="entry name" value="alpha/beta-Hydrolases"/>
    <property type="match status" value="1"/>
</dbReference>
<dbReference type="InterPro" id="IPR050309">
    <property type="entry name" value="Type-B_Carboxylest/Lipase"/>
</dbReference>